<dbReference type="EC" id="3.1.-.-" evidence="1"/>
<keyword evidence="1" id="KW-0540">Nuclease</keyword>
<accession>A0A0P0UT44</accession>
<keyword evidence="1" id="KW-0255">Endonuclease</keyword>
<sequence length="114" mass="12707">MVLSKMLNKGDICLVNFNPAKKDEIGKLRPAIILSDNQDSTIFATVVVVPLSSLVIEDNQPYRYFISKRQALEKDSDACIYEIRSLSKSRVGDKIGSVTSSELEDIRQALCDLL</sequence>
<comment type="function">
    <text evidence="1">Toxic component of a type II toxin-antitoxin (TA) system.</text>
</comment>
<gene>
    <name evidence="2" type="ORF">BSEPE_1311</name>
</gene>
<protein>
    <recommendedName>
        <fullName evidence="1">mRNA interferase</fullName>
        <ecNumber evidence="1">3.1.-.-</ecNumber>
    </recommendedName>
</protein>
<reference evidence="2 3" key="1">
    <citation type="journal article" date="2000" name="Mar. Ecol. Prog. Ser.">
        <title>Phylogenetic characterization of endosymbionts in three hydrothermal vent mussels: influence on host distributions.</title>
        <authorList>
            <person name="Fujiwara Y."/>
            <person name="Takai K."/>
            <person name="Uematsu K."/>
            <person name="Tsuchida S."/>
            <person name="Hunt J.C."/>
            <person name="Hashimoto J."/>
        </authorList>
    </citation>
    <scope>NUCLEOTIDE SEQUENCE [LARGE SCALE GENOMIC DNA]</scope>
    <source>
        <strain evidence="2 3">Myojin Knoll</strain>
    </source>
</reference>
<dbReference type="InterPro" id="IPR003477">
    <property type="entry name" value="PemK-like"/>
</dbReference>
<dbReference type="STRING" id="1303921.BSEPE_1311"/>
<dbReference type="Gene3D" id="2.30.30.110">
    <property type="match status" value="1"/>
</dbReference>
<dbReference type="KEGG" id="ebh:BSEPE_1311"/>
<keyword evidence="3" id="KW-1185">Reference proteome</keyword>
<dbReference type="InterPro" id="IPR011067">
    <property type="entry name" value="Plasmid_toxin/cell-grow_inhib"/>
</dbReference>
<dbReference type="AlphaFoldDB" id="A0A0P0UT44"/>
<comment type="similarity">
    <text evidence="1">Belongs to the PemK/MazF family.</text>
</comment>
<proteinExistence type="inferred from homology"/>
<organism evidence="2 3">
    <name type="scientific">endosymbiont of Bathymodiolus septemdierum str. Myojin knoll</name>
    <dbReference type="NCBI Taxonomy" id="1303921"/>
    <lineage>
        <taxon>Bacteria</taxon>
        <taxon>Pseudomonadati</taxon>
        <taxon>Pseudomonadota</taxon>
        <taxon>Gammaproteobacteria</taxon>
        <taxon>sulfur-oxidizing symbionts</taxon>
    </lineage>
</organism>
<dbReference type="GO" id="GO:0006402">
    <property type="term" value="P:mRNA catabolic process"/>
    <property type="evidence" value="ECO:0007669"/>
    <property type="project" value="TreeGrafter"/>
</dbReference>
<dbReference type="Proteomes" id="UP000067399">
    <property type="component" value="Chromosome"/>
</dbReference>
<dbReference type="SUPFAM" id="SSF50118">
    <property type="entry name" value="Cell growth inhibitor/plasmid maintenance toxic component"/>
    <property type="match status" value="1"/>
</dbReference>
<dbReference type="GO" id="GO:0016075">
    <property type="term" value="P:rRNA catabolic process"/>
    <property type="evidence" value="ECO:0007669"/>
    <property type="project" value="TreeGrafter"/>
</dbReference>
<name>A0A0P0UT44_9GAMM</name>
<dbReference type="PIRSF" id="PIRSF033490">
    <property type="entry name" value="MazF"/>
    <property type="match status" value="1"/>
</dbReference>
<dbReference type="Pfam" id="PF02452">
    <property type="entry name" value="PemK_toxin"/>
    <property type="match status" value="1"/>
</dbReference>
<dbReference type="GO" id="GO:0003677">
    <property type="term" value="F:DNA binding"/>
    <property type="evidence" value="ECO:0007669"/>
    <property type="project" value="InterPro"/>
</dbReference>
<dbReference type="GO" id="GO:0004521">
    <property type="term" value="F:RNA endonuclease activity"/>
    <property type="evidence" value="ECO:0007669"/>
    <property type="project" value="TreeGrafter"/>
</dbReference>
<evidence type="ECO:0000313" key="2">
    <source>
        <dbReference type="EMBL" id="BAS68294.1"/>
    </source>
</evidence>
<dbReference type="GO" id="GO:0016787">
    <property type="term" value="F:hydrolase activity"/>
    <property type="evidence" value="ECO:0007669"/>
    <property type="project" value="UniProtKB-KW"/>
</dbReference>
<evidence type="ECO:0000313" key="3">
    <source>
        <dbReference type="Proteomes" id="UP000067399"/>
    </source>
</evidence>
<keyword evidence="1" id="KW-0378">Hydrolase</keyword>
<dbReference type="PANTHER" id="PTHR33988">
    <property type="entry name" value="ENDORIBONUCLEASE MAZF-RELATED"/>
    <property type="match status" value="1"/>
</dbReference>
<dbReference type="EMBL" id="AP013042">
    <property type="protein sequence ID" value="BAS68294.1"/>
    <property type="molecule type" value="Genomic_DNA"/>
</dbReference>
<evidence type="ECO:0000256" key="1">
    <source>
        <dbReference type="PIRNR" id="PIRNR033490"/>
    </source>
</evidence>
<reference evidence="2 3" key="2">
    <citation type="journal article" date="2016" name="ISME J.">
        <title>Heterogeneous composition of key metabolic gene clusters in a vent mussel symbiont population.</title>
        <authorList>
            <person name="Ikuta T."/>
            <person name="Takaki Y."/>
            <person name="Nagai Y."/>
            <person name="Shimamura S."/>
            <person name="Tsuda M."/>
            <person name="Kawagucci S."/>
            <person name="Aoki Y."/>
            <person name="Inoue K."/>
            <person name="Teruya M."/>
            <person name="Satou K."/>
            <person name="Teruya K."/>
            <person name="Shimoji M."/>
            <person name="Tamotsu H."/>
            <person name="Hirano T."/>
            <person name="Maruyama T."/>
            <person name="Yoshida T."/>
        </authorList>
    </citation>
    <scope>NUCLEOTIDE SEQUENCE [LARGE SCALE GENOMIC DNA]</scope>
    <source>
        <strain evidence="2 3">Myojin Knoll</strain>
    </source>
</reference>
<dbReference type="PANTHER" id="PTHR33988:SF2">
    <property type="entry name" value="ENDORIBONUCLEASE MAZF"/>
    <property type="match status" value="1"/>
</dbReference>